<feature type="signal peptide" evidence="1">
    <location>
        <begin position="1"/>
        <end position="31"/>
    </location>
</feature>
<keyword evidence="1" id="KW-0732">Signal</keyword>
<feature type="chain" id="PRO_5046963580" description="Secreted protein" evidence="1">
    <location>
        <begin position="32"/>
        <end position="107"/>
    </location>
</feature>
<dbReference type="PROSITE" id="PS51257">
    <property type="entry name" value="PROKAR_LIPOPROTEIN"/>
    <property type="match status" value="1"/>
</dbReference>
<evidence type="ECO:0000313" key="2">
    <source>
        <dbReference type="EMBL" id="CAI9156092.1"/>
    </source>
</evidence>
<reference evidence="2" key="1">
    <citation type="submission" date="2023-04" db="EMBL/GenBank/DDBJ databases">
        <authorList>
            <consortium name="ELIXIR-Norway"/>
        </authorList>
    </citation>
    <scope>NUCLEOTIDE SEQUENCE [LARGE SCALE GENOMIC DNA]</scope>
</reference>
<evidence type="ECO:0008006" key="4">
    <source>
        <dbReference type="Google" id="ProtNLM"/>
    </source>
</evidence>
<name>A0ABN8Y3C4_RANTA</name>
<organism evidence="2 3">
    <name type="scientific">Rangifer tarandus platyrhynchus</name>
    <name type="common">Svalbard reindeer</name>
    <dbReference type="NCBI Taxonomy" id="3082113"/>
    <lineage>
        <taxon>Eukaryota</taxon>
        <taxon>Metazoa</taxon>
        <taxon>Chordata</taxon>
        <taxon>Craniata</taxon>
        <taxon>Vertebrata</taxon>
        <taxon>Euteleostomi</taxon>
        <taxon>Mammalia</taxon>
        <taxon>Eutheria</taxon>
        <taxon>Laurasiatheria</taxon>
        <taxon>Artiodactyla</taxon>
        <taxon>Ruminantia</taxon>
        <taxon>Pecora</taxon>
        <taxon>Cervidae</taxon>
        <taxon>Odocoileinae</taxon>
        <taxon>Rangifer</taxon>
    </lineage>
</organism>
<proteinExistence type="predicted"/>
<evidence type="ECO:0000313" key="3">
    <source>
        <dbReference type="Proteomes" id="UP001176941"/>
    </source>
</evidence>
<accession>A0ABN8Y3C4</accession>
<evidence type="ECO:0000256" key="1">
    <source>
        <dbReference type="SAM" id="SignalP"/>
    </source>
</evidence>
<dbReference type="EMBL" id="OX459949">
    <property type="protein sequence ID" value="CAI9156092.1"/>
    <property type="molecule type" value="Genomic_DNA"/>
</dbReference>
<protein>
    <recommendedName>
        <fullName evidence="4">Secreted protein</fullName>
    </recommendedName>
</protein>
<dbReference type="Proteomes" id="UP001176941">
    <property type="component" value="Chromosome 13"/>
</dbReference>
<keyword evidence="3" id="KW-1185">Reference proteome</keyword>
<sequence length="107" mass="12009">MRPSPFLLRSTQDKGSWLFLFLQVWASLSGCQNFGQKWDVEAEPSPISCVSKVKGLGCWCCYVASVVPDSVQPHRRQPTKAPLSLGFSRQEHWSGLPFPSAMHESEK</sequence>
<gene>
    <name evidence="2" type="ORF">MRATA1EN1_LOCUS5054</name>
</gene>